<organism evidence="7 8">
    <name type="scientific">Lachancea lanzarotensis</name>
    <dbReference type="NCBI Taxonomy" id="1245769"/>
    <lineage>
        <taxon>Eukaryota</taxon>
        <taxon>Fungi</taxon>
        <taxon>Dikarya</taxon>
        <taxon>Ascomycota</taxon>
        <taxon>Saccharomycotina</taxon>
        <taxon>Saccharomycetes</taxon>
        <taxon>Saccharomycetales</taxon>
        <taxon>Saccharomycetaceae</taxon>
        <taxon>Lachancea</taxon>
    </lineage>
</organism>
<keyword evidence="4" id="KW-0508">mRNA splicing</keyword>
<dbReference type="InterPro" id="IPR059164">
    <property type="entry name" value="HAT_PRP39_C"/>
</dbReference>
<sequence>MSSRTEEECSNVLRNLDVGFLKDNDEWVNIVKHVDWEHIGSVDALIKSTEQLVLKYTSPNQTIKNSIQKVFENALARYPLLFGYWKRFTAVQYQLQGLKSSLDVLSRAVDAFPHSLELWCDYLNVLIANNSHEVDKIRINFQIAKDLVGYQFLSHVFWDRFIEFERSQQRLDNLVAIYKTVSRIPLHQYSKYYTAYKTFAHDNAENNELPVDSEEEINVIFANTQSLVNSVWKFESQISQGYFNLGPLPQNELDNWENYVSFAVESKTVSPKLTISIFERCLIPCQYYEHFWLRYTSWVESLDDFDATLEIFQRGIGVVPASQRKLRQRYLVFLKSSLRVHKDKALDTYFLTLAEFSRKYPHDGSFLMDFLNVVKQIEFGSSLSVADQEILKQQRAFAGYLEKNVRAYIRKSKNGDSRLQNLLNENTLPVLVISLLKVNFFNLDDTAQTRAFLSEFEKLPQLKSSTSFWLLYYKILKNTVDLNGLESFVNRLGNEIQIPVLMINDVVSDFKSFFMTNVKLRDYEQEVYDGRYTIGIDPLLDLDFKVNDPLWVKRDTSKGIEKVKKDKKDNGHPGLYLEKPIVSNSIMDSHTKRFANTPPSLPTFKNLEKVNKVAVYKDFFNTDFLHSG</sequence>
<dbReference type="STRING" id="1245769.A0A0C7N883"/>
<dbReference type="GeneID" id="34687589"/>
<dbReference type="Pfam" id="PF23240">
    <property type="entry name" value="HAT_PRP39_N"/>
    <property type="match status" value="1"/>
</dbReference>
<dbReference type="Gene3D" id="1.25.40.10">
    <property type="entry name" value="Tetratricopeptide repeat domain"/>
    <property type="match status" value="2"/>
</dbReference>
<dbReference type="Proteomes" id="UP000054304">
    <property type="component" value="Unassembled WGS sequence"/>
</dbReference>
<dbReference type="GO" id="GO:0000395">
    <property type="term" value="P:mRNA 5'-splice site recognition"/>
    <property type="evidence" value="ECO:0007669"/>
    <property type="project" value="EnsemblFungi"/>
</dbReference>
<dbReference type="InterPro" id="IPR011990">
    <property type="entry name" value="TPR-like_helical_dom_sf"/>
</dbReference>
<dbReference type="EMBL" id="LN736369">
    <property type="protein sequence ID" value="CEP64060.1"/>
    <property type="molecule type" value="Genomic_DNA"/>
</dbReference>
<dbReference type="OrthoDB" id="10265668at2759"/>
<dbReference type="GO" id="GO:0071004">
    <property type="term" value="C:U2-type prespliceosome"/>
    <property type="evidence" value="ECO:0007669"/>
    <property type="project" value="EnsemblFungi"/>
</dbReference>
<dbReference type="GO" id="GO:0005685">
    <property type="term" value="C:U1 snRNP"/>
    <property type="evidence" value="ECO:0007669"/>
    <property type="project" value="EnsemblFungi"/>
</dbReference>
<dbReference type="InterPro" id="IPR003107">
    <property type="entry name" value="HAT"/>
</dbReference>
<dbReference type="SMART" id="SM00386">
    <property type="entry name" value="HAT"/>
    <property type="match status" value="5"/>
</dbReference>
<dbReference type="Pfam" id="PF23241">
    <property type="entry name" value="HAT_PRP39_C"/>
    <property type="match status" value="1"/>
</dbReference>
<dbReference type="PANTHER" id="PTHR17204">
    <property type="entry name" value="PRE-MRNA PROCESSING PROTEIN PRP39-RELATED"/>
    <property type="match status" value="1"/>
</dbReference>
<dbReference type="SUPFAM" id="SSF48452">
    <property type="entry name" value="TPR-like"/>
    <property type="match status" value="1"/>
</dbReference>
<evidence type="ECO:0000256" key="5">
    <source>
        <dbReference type="ARBA" id="ARBA00023242"/>
    </source>
</evidence>
<dbReference type="HOGENOM" id="CLU_024449_0_0_1"/>
<dbReference type="PANTHER" id="PTHR17204:SF5">
    <property type="entry name" value="PRE-MRNA-PROCESSING FACTOR 39"/>
    <property type="match status" value="1"/>
</dbReference>
<gene>
    <name evidence="7" type="ORF">LALA0_S10e01332g</name>
</gene>
<keyword evidence="2" id="KW-0507">mRNA processing</keyword>
<dbReference type="GO" id="GO:0000243">
    <property type="term" value="C:commitment complex"/>
    <property type="evidence" value="ECO:0007669"/>
    <property type="project" value="EnsemblFungi"/>
</dbReference>
<dbReference type="AlphaFoldDB" id="A0A0C7N883"/>
<accession>A0A0C7N883</accession>
<keyword evidence="8" id="KW-1185">Reference proteome</keyword>
<protein>
    <submittedName>
        <fullName evidence="7">LALA0S10e01332g1_1</fullName>
    </submittedName>
</protein>
<keyword evidence="3" id="KW-0677">Repeat</keyword>
<evidence type="ECO:0000313" key="8">
    <source>
        <dbReference type="Proteomes" id="UP000054304"/>
    </source>
</evidence>
<proteinExistence type="inferred from homology"/>
<evidence type="ECO:0000256" key="3">
    <source>
        <dbReference type="ARBA" id="ARBA00022737"/>
    </source>
</evidence>
<evidence type="ECO:0000313" key="7">
    <source>
        <dbReference type="EMBL" id="CEP64060.1"/>
    </source>
</evidence>
<evidence type="ECO:0000256" key="6">
    <source>
        <dbReference type="ARBA" id="ARBA00038019"/>
    </source>
</evidence>
<name>A0A0C7N883_9SACH</name>
<keyword evidence="5" id="KW-0539">Nucleus</keyword>
<comment type="subcellular location">
    <subcellularLocation>
        <location evidence="1">Nucleus</location>
    </subcellularLocation>
</comment>
<evidence type="ECO:0000256" key="1">
    <source>
        <dbReference type="ARBA" id="ARBA00004123"/>
    </source>
</evidence>
<evidence type="ECO:0000256" key="2">
    <source>
        <dbReference type="ARBA" id="ARBA00022664"/>
    </source>
</evidence>
<dbReference type="RefSeq" id="XP_022630270.1">
    <property type="nucleotide sequence ID" value="XM_022775398.1"/>
</dbReference>
<comment type="similarity">
    <text evidence="6">Belongs to the PRP39 family.</text>
</comment>
<reference evidence="7 8" key="1">
    <citation type="submission" date="2014-12" db="EMBL/GenBank/DDBJ databases">
        <authorList>
            <person name="Neuveglise Cecile"/>
        </authorList>
    </citation>
    <scope>NUCLEOTIDE SEQUENCE [LARGE SCALE GENOMIC DNA]</scope>
    <source>
        <strain evidence="7 8">CBS 12615</strain>
    </source>
</reference>
<evidence type="ECO:0000256" key="4">
    <source>
        <dbReference type="ARBA" id="ARBA00023187"/>
    </source>
</evidence>
<dbReference type="GO" id="GO:0030627">
    <property type="term" value="F:pre-mRNA 5'-splice site binding"/>
    <property type="evidence" value="ECO:0007669"/>
    <property type="project" value="EnsemblFungi"/>
</dbReference>